<organism evidence="1 2">
    <name type="scientific">Panicum virgatum</name>
    <name type="common">Blackwell switchgrass</name>
    <dbReference type="NCBI Taxonomy" id="38727"/>
    <lineage>
        <taxon>Eukaryota</taxon>
        <taxon>Viridiplantae</taxon>
        <taxon>Streptophyta</taxon>
        <taxon>Embryophyta</taxon>
        <taxon>Tracheophyta</taxon>
        <taxon>Spermatophyta</taxon>
        <taxon>Magnoliopsida</taxon>
        <taxon>Liliopsida</taxon>
        <taxon>Poales</taxon>
        <taxon>Poaceae</taxon>
        <taxon>PACMAD clade</taxon>
        <taxon>Panicoideae</taxon>
        <taxon>Panicodae</taxon>
        <taxon>Paniceae</taxon>
        <taxon>Panicinae</taxon>
        <taxon>Panicum</taxon>
        <taxon>Panicum sect. Hiantes</taxon>
    </lineage>
</organism>
<evidence type="ECO:0000313" key="1">
    <source>
        <dbReference type="EMBL" id="KAG2625670.1"/>
    </source>
</evidence>
<sequence length="135" mass="14836">MEGDVGSNWLPTGRRVSLLGENRPMRAMDWPCPPAAATTPRPHWALRKKSPRDDVFADVPHRLAVPSCGSQRGPLDLLPRDVAASRRAFCLVLIVAARRSGLPRRSSCFFLRSGRKSPDLAATANARIGNRRTPT</sequence>
<gene>
    <name evidence="1" type="ORF">PVAP13_3KG312100</name>
</gene>
<accession>A0A8T0USH2</accession>
<keyword evidence="2" id="KW-1185">Reference proteome</keyword>
<dbReference type="Proteomes" id="UP000823388">
    <property type="component" value="Chromosome 3K"/>
</dbReference>
<proteinExistence type="predicted"/>
<name>A0A8T0USH2_PANVG</name>
<comment type="caution">
    <text evidence="1">The sequence shown here is derived from an EMBL/GenBank/DDBJ whole genome shotgun (WGS) entry which is preliminary data.</text>
</comment>
<evidence type="ECO:0000313" key="2">
    <source>
        <dbReference type="Proteomes" id="UP000823388"/>
    </source>
</evidence>
<dbReference type="AlphaFoldDB" id="A0A8T0USH2"/>
<dbReference type="EMBL" id="CM029041">
    <property type="protein sequence ID" value="KAG2625670.1"/>
    <property type="molecule type" value="Genomic_DNA"/>
</dbReference>
<protein>
    <submittedName>
        <fullName evidence="1">Uncharacterized protein</fullName>
    </submittedName>
</protein>
<reference evidence="1" key="1">
    <citation type="submission" date="2020-05" db="EMBL/GenBank/DDBJ databases">
        <title>WGS assembly of Panicum virgatum.</title>
        <authorList>
            <person name="Lovell J.T."/>
            <person name="Jenkins J."/>
            <person name="Shu S."/>
            <person name="Juenger T.E."/>
            <person name="Schmutz J."/>
        </authorList>
    </citation>
    <scope>NUCLEOTIDE SEQUENCE</scope>
    <source>
        <strain evidence="1">AP13</strain>
    </source>
</reference>